<dbReference type="PROSITE" id="PS51184">
    <property type="entry name" value="JMJC"/>
    <property type="match status" value="1"/>
</dbReference>
<evidence type="ECO:0000256" key="1">
    <source>
        <dbReference type="ARBA" id="ARBA00004123"/>
    </source>
</evidence>
<dbReference type="GO" id="GO:0045471">
    <property type="term" value="P:response to ethanol"/>
    <property type="evidence" value="ECO:0007669"/>
    <property type="project" value="UniProtKB-ARBA"/>
</dbReference>
<evidence type="ECO:0000256" key="6">
    <source>
        <dbReference type="ARBA" id="ARBA00022964"/>
    </source>
</evidence>
<organism evidence="16 17">
    <name type="scientific">Aedes aegypti</name>
    <name type="common">Yellowfever mosquito</name>
    <name type="synonym">Culex aegypti</name>
    <dbReference type="NCBI Taxonomy" id="7159"/>
    <lineage>
        <taxon>Eukaryota</taxon>
        <taxon>Metazoa</taxon>
        <taxon>Ecdysozoa</taxon>
        <taxon>Arthropoda</taxon>
        <taxon>Hexapoda</taxon>
        <taxon>Insecta</taxon>
        <taxon>Pterygota</taxon>
        <taxon>Neoptera</taxon>
        <taxon>Endopterygota</taxon>
        <taxon>Diptera</taxon>
        <taxon>Nematocera</taxon>
        <taxon>Culicoidea</taxon>
        <taxon>Culicidae</taxon>
        <taxon>Culicinae</taxon>
        <taxon>Aedini</taxon>
        <taxon>Aedes</taxon>
        <taxon>Stegomyia</taxon>
    </lineage>
</organism>
<feature type="region of interest" description="Disordered" evidence="15">
    <location>
        <begin position="141"/>
        <end position="190"/>
    </location>
</feature>
<dbReference type="FunFam" id="2.60.120.650:FF:000013">
    <property type="entry name" value="Ribosomal oxygenase 1"/>
    <property type="match status" value="1"/>
</dbReference>
<evidence type="ECO:0000256" key="14">
    <source>
        <dbReference type="RuleBase" id="RU366061"/>
    </source>
</evidence>
<keyword evidence="3" id="KW-0678">Repressor</keyword>
<dbReference type="InterPro" id="IPR049043">
    <property type="entry name" value="WHD_RIOX1"/>
</dbReference>
<evidence type="ECO:0000256" key="15">
    <source>
        <dbReference type="SAM" id="MobiDB-lite"/>
    </source>
</evidence>
<evidence type="ECO:0000256" key="10">
    <source>
        <dbReference type="ARBA" id="ARBA00023163"/>
    </source>
</evidence>
<evidence type="ECO:0000256" key="13">
    <source>
        <dbReference type="ARBA" id="ARBA00047915"/>
    </source>
</evidence>
<dbReference type="PANTHER" id="PTHR13096">
    <property type="entry name" value="MINA53 MYC INDUCED NUCLEAR ANTIGEN"/>
    <property type="match status" value="1"/>
</dbReference>
<dbReference type="SUPFAM" id="SSF51197">
    <property type="entry name" value="Clavaminate synthase-like"/>
    <property type="match status" value="1"/>
</dbReference>
<comment type="subcellular location">
    <subcellularLocation>
        <location evidence="1 14">Nucleus</location>
    </subcellularLocation>
</comment>
<comment type="similarity">
    <text evidence="2">Belongs to the ROX family. NO66 subfamily.</text>
</comment>
<dbReference type="EC" id="1.14.11.27" evidence="14"/>
<evidence type="ECO:0000256" key="3">
    <source>
        <dbReference type="ARBA" id="ARBA00022491"/>
    </source>
</evidence>
<dbReference type="GO" id="GO:0032453">
    <property type="term" value="F:histone H3K4 demethylase activity"/>
    <property type="evidence" value="ECO:0007669"/>
    <property type="project" value="TreeGrafter"/>
</dbReference>
<dbReference type="FunFam" id="3.90.930.40:FF:000001">
    <property type="entry name" value="ribosomal oxygenase 1 isoform X1"/>
    <property type="match status" value="1"/>
</dbReference>
<reference evidence="16 17" key="1">
    <citation type="submission" date="2017-06" db="EMBL/GenBank/DDBJ databases">
        <title>Aedes aegypti genome working group (AGWG) sequencing and assembly.</title>
        <authorList>
            <consortium name="Aedes aegypti Genome Working Group (AGWG)"/>
            <person name="Matthews B.J."/>
        </authorList>
    </citation>
    <scope>NUCLEOTIDE SEQUENCE [LARGE SCALE GENOMIC DNA]</scope>
    <source>
        <strain evidence="16 17">LVP_AGWG</strain>
    </source>
</reference>
<evidence type="ECO:0000256" key="2">
    <source>
        <dbReference type="ARBA" id="ARBA00010309"/>
    </source>
</evidence>
<dbReference type="Pfam" id="PF08007">
    <property type="entry name" value="JmjC_2"/>
    <property type="match status" value="1"/>
</dbReference>
<keyword evidence="8 14" id="KW-0408">Iron</keyword>
<sequence>MSAVSSIFDTPIPSAAKPSPSGSTKRPLAQNGHHSGEKQSKKSKKASKKQLIDLLVQEHARELSQNDSSASTVSTPKKKKKKNASASDINTSASKNVNAAKKKPKEGLKINLQGSKKKRKNFEVLNSSQQQAEDALVETSFNGESLKNNSNHSTPVSKKPKKKNKQMPHPLAGTPNLAIKQEPQTPKANGMQRTSAQDSIVAGREKFAWVIHPTPVEDFMINYWEKKPLLIQRKNPSYYSNLLSRAEIDEMLRQNNIEYTKNIDVTSYREGQRETHNPDGRVLPPDMWSFYEEGCSIRMLNPQTYLPGVYEMNVKLQEFFHCMTGANFYLTPPNSQGFAPHYDDIEAFVLQVEGRKHWKLYSPREPAEMLARISSPNFTQEEIGSPILEVVLEPGDLLYFPRGIIHQASTVPGHHSLHVTMSVYQKNCWADLLELFFPHALAQAAETHFDLRRGIPLNLHQHFGIVHSDSETPARKQLISHIKSLVDKVFSEDAIDSAVDQLAKRFQHDALPPLISNTEQSTTVYGSSFNHNADGTVSLRVPFTENSTVRLLRCNVLRLVSEEEKLRIYYHTDNSREYHEYEPNFLEIDQDAALGVELLVKMYPHPVAIRDLPVEDKIEFAKSLWEKGLIVVHGQ</sequence>
<keyword evidence="11 14" id="KW-0539">Nucleus</keyword>
<dbReference type="GO" id="GO:0005730">
    <property type="term" value="C:nucleolus"/>
    <property type="evidence" value="ECO:0007669"/>
    <property type="project" value="TreeGrafter"/>
</dbReference>
<feature type="compositionally biased region" description="Low complexity" evidence="15">
    <location>
        <begin position="84"/>
        <end position="99"/>
    </location>
</feature>
<proteinExistence type="inferred from homology"/>
<evidence type="ECO:0000313" key="16">
    <source>
        <dbReference type="EnsemblMetazoa" id="AAEL009382-PA"/>
    </source>
</evidence>
<dbReference type="FunFam" id="1.10.10.1500:FF:000001">
    <property type="entry name" value="ribosomal oxygenase 1 isoform X1"/>
    <property type="match status" value="1"/>
</dbReference>
<dbReference type="Gene3D" id="2.60.120.650">
    <property type="entry name" value="Cupin"/>
    <property type="match status" value="1"/>
</dbReference>
<gene>
    <name evidence="16" type="primary">5571894</name>
</gene>
<dbReference type="PANTHER" id="PTHR13096:SF8">
    <property type="entry name" value="RIBOSOMAL OXYGENASE 1"/>
    <property type="match status" value="1"/>
</dbReference>
<evidence type="ECO:0000256" key="4">
    <source>
        <dbReference type="ARBA" id="ARBA00022723"/>
    </source>
</evidence>
<dbReference type="InterPro" id="IPR039994">
    <property type="entry name" value="NO66-like"/>
</dbReference>
<keyword evidence="17" id="KW-1185">Reference proteome</keyword>
<evidence type="ECO:0000256" key="5">
    <source>
        <dbReference type="ARBA" id="ARBA00022853"/>
    </source>
</evidence>
<feature type="compositionally biased region" description="Polar residues" evidence="15">
    <location>
        <begin position="141"/>
        <end position="156"/>
    </location>
</feature>
<protein>
    <recommendedName>
        <fullName evidence="14">Bifunctional lysine-specific demethylase and histidyl-hydroxylase</fullName>
        <ecNumber evidence="14">1.14.11.27</ecNumber>
    </recommendedName>
</protein>
<reference evidence="16" key="2">
    <citation type="submission" date="2020-05" db="UniProtKB">
        <authorList>
            <consortium name="EnsemblMetazoa"/>
        </authorList>
    </citation>
    <scope>IDENTIFICATION</scope>
    <source>
        <strain evidence="16">LVP_AGWG</strain>
    </source>
</reference>
<dbReference type="OrthoDB" id="425950at2759"/>
<keyword evidence="4 14" id="KW-0479">Metal-binding</keyword>
<keyword evidence="6 14" id="KW-0223">Dioxygenase</keyword>
<dbReference type="Gene3D" id="1.10.10.1500">
    <property type="entry name" value="JmjC domain-containing ribosomal oxygenase (ROX), dimer domain"/>
    <property type="match status" value="1"/>
</dbReference>
<dbReference type="Pfam" id="PF21233">
    <property type="entry name" value="WHD_RIOX1"/>
    <property type="match status" value="1"/>
</dbReference>
<evidence type="ECO:0000256" key="8">
    <source>
        <dbReference type="ARBA" id="ARBA00023004"/>
    </source>
</evidence>
<keyword evidence="9 14" id="KW-0805">Transcription regulation</keyword>
<name>A0A6I8THQ0_AEDAE</name>
<dbReference type="GO" id="GO:0005506">
    <property type="term" value="F:iron ion binding"/>
    <property type="evidence" value="ECO:0007669"/>
    <property type="project" value="UniProtKB-UniRule"/>
</dbReference>
<dbReference type="InterPro" id="IPR003347">
    <property type="entry name" value="JmjC_dom"/>
</dbReference>
<dbReference type="Proteomes" id="UP000008820">
    <property type="component" value="Chromosome 3"/>
</dbReference>
<comment type="catalytic activity">
    <reaction evidence="13 14">
        <text>N(6),N(6)-dimethyl-L-lysyl(36)-[histone H3] + 2 2-oxoglutarate + 2 O2 = L-lysyl(36)-[histone H3] + 2 formaldehyde + 2 succinate + 2 CO2</text>
        <dbReference type="Rhea" id="RHEA:42032"/>
        <dbReference type="Rhea" id="RHEA-COMP:9785"/>
        <dbReference type="Rhea" id="RHEA-COMP:9787"/>
        <dbReference type="ChEBI" id="CHEBI:15379"/>
        <dbReference type="ChEBI" id="CHEBI:16526"/>
        <dbReference type="ChEBI" id="CHEBI:16810"/>
        <dbReference type="ChEBI" id="CHEBI:16842"/>
        <dbReference type="ChEBI" id="CHEBI:29969"/>
        <dbReference type="ChEBI" id="CHEBI:30031"/>
        <dbReference type="ChEBI" id="CHEBI:61976"/>
        <dbReference type="EC" id="1.14.11.27"/>
    </reaction>
</comment>
<comment type="function">
    <text evidence="12">Oxygenase that can act as both a histone lysine demethylase and a ribosomal histidine hydroxylase. Specifically demethylates 'Lys-4' (H3K4me) and 'Lys-36' (H3K36me) of histone H3, thereby playing a central role in histone code.</text>
</comment>
<feature type="region of interest" description="Disordered" evidence="15">
    <location>
        <begin position="1"/>
        <end position="129"/>
    </location>
</feature>
<dbReference type="GO" id="GO:0140680">
    <property type="term" value="F:histone H3K36me/H3K36me2 demethylase activity"/>
    <property type="evidence" value="ECO:0007669"/>
    <property type="project" value="UniProtKB-EC"/>
</dbReference>
<evidence type="ECO:0000256" key="9">
    <source>
        <dbReference type="ARBA" id="ARBA00023015"/>
    </source>
</evidence>
<evidence type="ECO:0000256" key="7">
    <source>
        <dbReference type="ARBA" id="ARBA00023002"/>
    </source>
</evidence>
<keyword evidence="10 14" id="KW-0804">Transcription</keyword>
<accession>A0A6I8THQ0</accession>
<keyword evidence="7 14" id="KW-0560">Oxidoreductase</keyword>
<evidence type="ECO:0000256" key="12">
    <source>
        <dbReference type="ARBA" id="ARBA00025670"/>
    </source>
</evidence>
<evidence type="ECO:0000256" key="11">
    <source>
        <dbReference type="ARBA" id="ARBA00023242"/>
    </source>
</evidence>
<dbReference type="AlphaFoldDB" id="A0A6I8THQ0"/>
<keyword evidence="5" id="KW-0156">Chromatin regulator</keyword>
<dbReference type="EnsemblMetazoa" id="AAEL009382-RA">
    <property type="protein sequence ID" value="AAEL009382-PA"/>
    <property type="gene ID" value="AAEL009382"/>
</dbReference>
<comment type="cofactor">
    <cofactor evidence="14">
        <name>Fe(2+)</name>
        <dbReference type="ChEBI" id="CHEBI:29033"/>
    </cofactor>
    <text evidence="14">Binds 1 Fe(2+) ion per subunit.</text>
</comment>
<evidence type="ECO:0000313" key="17">
    <source>
        <dbReference type="Proteomes" id="UP000008820"/>
    </source>
</evidence>
<dbReference type="Gene3D" id="3.90.930.40">
    <property type="match status" value="1"/>
</dbReference>